<accession>A0A8J8GPW7</accession>
<dbReference type="AlphaFoldDB" id="A0A8J8GPW7"/>
<evidence type="ECO:0000313" key="4">
    <source>
        <dbReference type="Proteomes" id="UP001016761"/>
    </source>
</evidence>
<evidence type="ECO:0000313" key="2">
    <source>
        <dbReference type="EMBL" id="NUC71015.1"/>
    </source>
</evidence>
<dbReference type="Proteomes" id="UP000728647">
    <property type="component" value="Unassembled WGS sequence"/>
</dbReference>
<sequence length="193" mass="20016">MALPVGDDETFSYNPEKEIAEIERNSNSLVRATAHDGDVIVEDLLLGEAVTEDAIETLESSDEFEQALNNAGVVEVELEDAAANFDRESGTTRAFVPVTNAGGSESTLFVEIAPDDSLEAVYGLPADTSGVGLADSDGIECWIGCLGFGLTCANVCTPCASVPTAPTCAPCAVCVGATAAAACARECDIPEFW</sequence>
<evidence type="ECO:0000313" key="3">
    <source>
        <dbReference type="Proteomes" id="UP000728647"/>
    </source>
</evidence>
<protein>
    <submittedName>
        <fullName evidence="1">Uncharacterized protein</fullName>
    </submittedName>
</protein>
<gene>
    <name evidence="1" type="ORF">HT576_18880</name>
    <name evidence="2" type="ORF">HTZ84_01590</name>
</gene>
<organism evidence="1 3">
    <name type="scientific">Haloterrigena gelatinilytica</name>
    <dbReference type="NCBI Taxonomy" id="2741724"/>
    <lineage>
        <taxon>Archaea</taxon>
        <taxon>Methanobacteriati</taxon>
        <taxon>Methanobacteriota</taxon>
        <taxon>Stenosarchaea group</taxon>
        <taxon>Halobacteria</taxon>
        <taxon>Halobacteriales</taxon>
        <taxon>Natrialbaceae</taxon>
        <taxon>Haloterrigena</taxon>
    </lineage>
</organism>
<name>A0A8J8GPW7_9EURY</name>
<dbReference type="Proteomes" id="UP001016761">
    <property type="component" value="Unassembled WGS sequence"/>
</dbReference>
<comment type="caution">
    <text evidence="1">The sequence shown here is derived from an EMBL/GenBank/DDBJ whole genome shotgun (WGS) entry which is preliminary data.</text>
</comment>
<evidence type="ECO:0000313" key="1">
    <source>
        <dbReference type="EMBL" id="NUB93075.1"/>
    </source>
</evidence>
<proteinExistence type="predicted"/>
<dbReference type="EMBL" id="JABUQZ010000001">
    <property type="protein sequence ID" value="NUC71015.1"/>
    <property type="molecule type" value="Genomic_DNA"/>
</dbReference>
<reference evidence="1 4" key="1">
    <citation type="submission" date="2020-06" db="EMBL/GenBank/DDBJ databases">
        <title>Haloterrigena sp. nov., an extremely halophilic archaeon isolated from a saline sediment.</title>
        <authorList>
            <person name="Liu B.-B."/>
        </authorList>
    </citation>
    <scope>NUCLEOTIDE SEQUENCE</scope>
    <source>
        <strain evidence="1">SYSU A121-1</strain>
        <strain evidence="2 4">SYSU A558-1</strain>
    </source>
</reference>
<keyword evidence="4" id="KW-1185">Reference proteome</keyword>
<dbReference type="EMBL" id="JABURA010000001">
    <property type="protein sequence ID" value="NUB93075.1"/>
    <property type="molecule type" value="Genomic_DNA"/>
</dbReference>